<comment type="similarity">
    <text evidence="1">Belongs to the GSP E family.</text>
</comment>
<keyword evidence="3" id="KW-0067">ATP-binding</keyword>
<dbReference type="InterPro" id="IPR027417">
    <property type="entry name" value="P-loop_NTPase"/>
</dbReference>
<sequence>MPHACGISLACLACVDSPDRIHNLTTFMQLPELHKRLLSHNPSSETYAEKVVDALLDGAIALQASDVHLQPTSEGFLVKVRIDGVLQLLGAIPHGEKTDIAARLKIMAGLLTYRTDIPQEGRVGEMSFGQEVRVSTFPSLHGERVVMRILWQQVELQQLGDLHLPPTIAADLTALLRESSGMILIAGPAGSGKSTTAYGCLRHINAQDDGARSVVTLEDPIESEIPGISQSNIRPNAGFDFATGLRSLMRQDPEVILVGEIRDPETAETAMQASLTGQLVLSTFHSGSAAEGVRRLIDMGIPPYMIQSGLLGVLHQRLVRKLCHCASPCDNDNRFGFPIAGMKQAHGCSDCRGTGYLGRTLLAEWLVPHQHRLAKLALESATSADIESWAVRAGMLTRWPQAEQLLASGITSPAEIRRVLGFRDDPAQQEGE</sequence>
<dbReference type="Proteomes" id="UP000239388">
    <property type="component" value="Unassembled WGS sequence"/>
</dbReference>
<dbReference type="AlphaFoldDB" id="A0A2S8F4K5"/>
<name>A0A2S8F4K5_9BACT</name>
<proteinExistence type="inferred from homology"/>
<evidence type="ECO:0000256" key="1">
    <source>
        <dbReference type="ARBA" id="ARBA00006611"/>
    </source>
</evidence>
<dbReference type="InterPro" id="IPR003593">
    <property type="entry name" value="AAA+_ATPase"/>
</dbReference>
<dbReference type="GO" id="GO:0005886">
    <property type="term" value="C:plasma membrane"/>
    <property type="evidence" value="ECO:0007669"/>
    <property type="project" value="TreeGrafter"/>
</dbReference>
<dbReference type="GO" id="GO:0016887">
    <property type="term" value="F:ATP hydrolysis activity"/>
    <property type="evidence" value="ECO:0007669"/>
    <property type="project" value="TreeGrafter"/>
</dbReference>
<protein>
    <submittedName>
        <fullName evidence="5">Secretion protein</fullName>
    </submittedName>
</protein>
<reference evidence="5 6" key="1">
    <citation type="submission" date="2018-02" db="EMBL/GenBank/DDBJ databases">
        <title>Comparative genomes isolates from brazilian mangrove.</title>
        <authorList>
            <person name="Araujo J.E."/>
            <person name="Taketani R.G."/>
            <person name="Silva M.C.P."/>
            <person name="Loureco M.V."/>
            <person name="Andreote F.D."/>
        </authorList>
    </citation>
    <scope>NUCLEOTIDE SEQUENCE [LARGE SCALE GENOMIC DNA]</scope>
    <source>
        <strain evidence="5 6">NAP PRIS-MGV</strain>
    </source>
</reference>
<accession>A0A2S8F4K5</accession>
<dbReference type="OrthoDB" id="244550at2"/>
<dbReference type="Gene3D" id="3.30.450.90">
    <property type="match status" value="1"/>
</dbReference>
<dbReference type="SMART" id="SM00382">
    <property type="entry name" value="AAA"/>
    <property type="match status" value="1"/>
</dbReference>
<gene>
    <name evidence="5" type="ORF">C5Y98_27995</name>
</gene>
<evidence type="ECO:0000313" key="6">
    <source>
        <dbReference type="Proteomes" id="UP000239388"/>
    </source>
</evidence>
<dbReference type="InterPro" id="IPR001482">
    <property type="entry name" value="T2SS/T4SS_dom"/>
</dbReference>
<dbReference type="CDD" id="cd01129">
    <property type="entry name" value="PulE-GspE-like"/>
    <property type="match status" value="1"/>
</dbReference>
<feature type="domain" description="AAA+ ATPase" evidence="4">
    <location>
        <begin position="179"/>
        <end position="303"/>
    </location>
</feature>
<dbReference type="PANTHER" id="PTHR30258:SF2">
    <property type="entry name" value="COMG OPERON PROTEIN 1"/>
    <property type="match status" value="1"/>
</dbReference>
<dbReference type="SUPFAM" id="SSF52540">
    <property type="entry name" value="P-loop containing nucleoside triphosphate hydrolases"/>
    <property type="match status" value="1"/>
</dbReference>
<comment type="caution">
    <text evidence="5">The sequence shown here is derived from an EMBL/GenBank/DDBJ whole genome shotgun (WGS) entry which is preliminary data.</text>
</comment>
<evidence type="ECO:0000313" key="5">
    <source>
        <dbReference type="EMBL" id="PQO27095.1"/>
    </source>
</evidence>
<dbReference type="Gene3D" id="3.40.50.300">
    <property type="entry name" value="P-loop containing nucleotide triphosphate hydrolases"/>
    <property type="match status" value="1"/>
</dbReference>
<dbReference type="GO" id="GO:0005524">
    <property type="term" value="F:ATP binding"/>
    <property type="evidence" value="ECO:0007669"/>
    <property type="project" value="UniProtKB-KW"/>
</dbReference>
<dbReference type="EMBL" id="PUIB01000028">
    <property type="protein sequence ID" value="PQO27095.1"/>
    <property type="molecule type" value="Genomic_DNA"/>
</dbReference>
<dbReference type="RefSeq" id="WP_105359653.1">
    <property type="nucleotide sequence ID" value="NZ_PUIB01000028.1"/>
</dbReference>
<organism evidence="5 6">
    <name type="scientific">Blastopirellula marina</name>
    <dbReference type="NCBI Taxonomy" id="124"/>
    <lineage>
        <taxon>Bacteria</taxon>
        <taxon>Pseudomonadati</taxon>
        <taxon>Planctomycetota</taxon>
        <taxon>Planctomycetia</taxon>
        <taxon>Pirellulales</taxon>
        <taxon>Pirellulaceae</taxon>
        <taxon>Blastopirellula</taxon>
    </lineage>
</organism>
<evidence type="ECO:0000256" key="2">
    <source>
        <dbReference type="ARBA" id="ARBA00022741"/>
    </source>
</evidence>
<evidence type="ECO:0000256" key="3">
    <source>
        <dbReference type="ARBA" id="ARBA00022840"/>
    </source>
</evidence>
<evidence type="ECO:0000259" key="4">
    <source>
        <dbReference type="SMART" id="SM00382"/>
    </source>
</evidence>
<dbReference type="Pfam" id="PF00437">
    <property type="entry name" value="T2SSE"/>
    <property type="match status" value="1"/>
</dbReference>
<keyword evidence="2" id="KW-0547">Nucleotide-binding</keyword>
<dbReference type="PANTHER" id="PTHR30258">
    <property type="entry name" value="TYPE II SECRETION SYSTEM PROTEIN GSPE-RELATED"/>
    <property type="match status" value="1"/>
</dbReference>